<feature type="domain" description="Gcp-like" evidence="2">
    <location>
        <begin position="37"/>
        <end position="137"/>
    </location>
</feature>
<feature type="region of interest" description="Disordered" evidence="1">
    <location>
        <begin position="193"/>
        <end position="238"/>
    </location>
</feature>
<evidence type="ECO:0000259" key="2">
    <source>
        <dbReference type="Pfam" id="PF00814"/>
    </source>
</evidence>
<gene>
    <name evidence="3" type="ORF">A9D14_10285</name>
</gene>
<name>A0A1Z1FCR1_9SPHN</name>
<proteinExistence type="predicted"/>
<sequence length="238" mass="24064">MVRTLVIDCATENCSAALFEGAGDALRLIDARCETLGRGHAERLVPMIGELADGGRAERIAVSTGPGSFTGIRVGLAAAKALALAWRAELVGFPTLALIAAQARIEHGEQAVGIANNAGHGEWFVQRFAASGLPCDDARSLPPAEAQQALEAQMVAGSRAEALVEARGFGEALAVLPDARAFAALPAALLSADPRPSYGRKPDAALPGSAGPGSARSAAVLAGDEGARQRGAGAPQAG</sequence>
<feature type="compositionally biased region" description="Low complexity" evidence="1">
    <location>
        <begin position="229"/>
        <end position="238"/>
    </location>
</feature>
<organism evidence="3 4">
    <name type="scientific">Croceicoccus marinus</name>
    <dbReference type="NCBI Taxonomy" id="450378"/>
    <lineage>
        <taxon>Bacteria</taxon>
        <taxon>Pseudomonadati</taxon>
        <taxon>Pseudomonadota</taxon>
        <taxon>Alphaproteobacteria</taxon>
        <taxon>Sphingomonadales</taxon>
        <taxon>Erythrobacteraceae</taxon>
        <taxon>Croceicoccus</taxon>
    </lineage>
</organism>
<dbReference type="Pfam" id="PF00814">
    <property type="entry name" value="TsaD"/>
    <property type="match status" value="1"/>
</dbReference>
<dbReference type="KEGG" id="cman:A9D14_10285"/>
<dbReference type="Gene3D" id="3.30.420.40">
    <property type="match status" value="2"/>
</dbReference>
<evidence type="ECO:0000313" key="4">
    <source>
        <dbReference type="Proteomes" id="UP000195807"/>
    </source>
</evidence>
<evidence type="ECO:0000313" key="3">
    <source>
        <dbReference type="EMBL" id="ARU16503.1"/>
    </source>
</evidence>
<evidence type="ECO:0000256" key="1">
    <source>
        <dbReference type="SAM" id="MobiDB-lite"/>
    </source>
</evidence>
<dbReference type="GO" id="GO:0002949">
    <property type="term" value="P:tRNA threonylcarbamoyladenosine modification"/>
    <property type="evidence" value="ECO:0007669"/>
    <property type="project" value="InterPro"/>
</dbReference>
<dbReference type="Proteomes" id="UP000195807">
    <property type="component" value="Chromosome"/>
</dbReference>
<dbReference type="InterPro" id="IPR022496">
    <property type="entry name" value="T6A_TsaB"/>
</dbReference>
<dbReference type="NCBIfam" id="TIGR03725">
    <property type="entry name" value="T6A_YeaZ"/>
    <property type="match status" value="1"/>
</dbReference>
<keyword evidence="3" id="KW-0808">Transferase</keyword>
<reference evidence="3 4" key="1">
    <citation type="submission" date="2017-01" db="EMBL/GenBank/DDBJ databases">
        <title>Complete genome sequence of esterase-producing bacterium Croceicoccus marinus E4A9.</title>
        <authorList>
            <person name="Wu Y.-H."/>
            <person name="Cheng H."/>
            <person name="Xu L."/>
            <person name="Huo Y.-Y."/>
            <person name="Wang C.-S."/>
            <person name="Xu X.-W."/>
        </authorList>
    </citation>
    <scope>NUCLEOTIDE SEQUENCE [LARGE SCALE GENOMIC DNA]</scope>
    <source>
        <strain evidence="3 4">E4A9</strain>
    </source>
</reference>
<accession>A0A1Z1FCR1</accession>
<dbReference type="InterPro" id="IPR000905">
    <property type="entry name" value="Gcp-like_dom"/>
</dbReference>
<feature type="compositionally biased region" description="Low complexity" evidence="1">
    <location>
        <begin position="204"/>
        <end position="219"/>
    </location>
</feature>
<protein>
    <submittedName>
        <fullName evidence="3">tRNA (Adenosine(37)-N6)-threonylcarbamoyltransferase complex dimerization subunit type 1 TsaB</fullName>
    </submittedName>
</protein>
<keyword evidence="4" id="KW-1185">Reference proteome</keyword>
<dbReference type="GO" id="GO:0016740">
    <property type="term" value="F:transferase activity"/>
    <property type="evidence" value="ECO:0007669"/>
    <property type="project" value="UniProtKB-KW"/>
</dbReference>
<dbReference type="EMBL" id="CP019602">
    <property type="protein sequence ID" value="ARU16503.1"/>
    <property type="molecule type" value="Genomic_DNA"/>
</dbReference>
<dbReference type="AlphaFoldDB" id="A0A1Z1FCR1"/>
<dbReference type="SUPFAM" id="SSF53067">
    <property type="entry name" value="Actin-like ATPase domain"/>
    <property type="match status" value="1"/>
</dbReference>
<dbReference type="InterPro" id="IPR043129">
    <property type="entry name" value="ATPase_NBD"/>
</dbReference>
<dbReference type="STRING" id="450378.GCA_001661675_02073"/>